<accession>A0ABQ5QFB7</accession>
<evidence type="ECO:0000313" key="5">
    <source>
        <dbReference type="Proteomes" id="UP001165069"/>
    </source>
</evidence>
<dbReference type="SUPFAM" id="SSF55729">
    <property type="entry name" value="Acyl-CoA N-acyltransferases (Nat)"/>
    <property type="match status" value="1"/>
</dbReference>
<name>A0ABQ5QFB7_9BACT</name>
<sequence>MSPSQKPAPTLRPSTLADLETHVAHRVAMFRDMEMGSEEGLKRMAEAFRHQLRGWLVTGQCRGLIAEEAGRPVASVLMLMKDSVPTPVSPLSVRGYLFNVYTEPSHRRRGLAALLTEGALDLARDLGIEIMELHASLEAEGLYQRMGFAPTSEMRLVMGAGIKTPKQWKHRR</sequence>
<dbReference type="InterPro" id="IPR050832">
    <property type="entry name" value="Bact_Acetyltransf"/>
</dbReference>
<evidence type="ECO:0000313" key="4">
    <source>
        <dbReference type="EMBL" id="GLH73216.1"/>
    </source>
</evidence>
<evidence type="ECO:0000256" key="1">
    <source>
        <dbReference type="ARBA" id="ARBA00022679"/>
    </source>
</evidence>
<dbReference type="Gene3D" id="3.40.630.30">
    <property type="match status" value="1"/>
</dbReference>
<evidence type="ECO:0000259" key="3">
    <source>
        <dbReference type="PROSITE" id="PS51186"/>
    </source>
</evidence>
<dbReference type="PANTHER" id="PTHR43877">
    <property type="entry name" value="AMINOALKYLPHOSPHONATE N-ACETYLTRANSFERASE-RELATED-RELATED"/>
    <property type="match status" value="1"/>
</dbReference>
<evidence type="ECO:0000256" key="2">
    <source>
        <dbReference type="ARBA" id="ARBA00023315"/>
    </source>
</evidence>
<organism evidence="4 5">
    <name type="scientific">Geothrix limicola</name>
    <dbReference type="NCBI Taxonomy" id="2927978"/>
    <lineage>
        <taxon>Bacteria</taxon>
        <taxon>Pseudomonadati</taxon>
        <taxon>Acidobacteriota</taxon>
        <taxon>Holophagae</taxon>
        <taxon>Holophagales</taxon>
        <taxon>Holophagaceae</taxon>
        <taxon>Geothrix</taxon>
    </lineage>
</organism>
<dbReference type="InterPro" id="IPR016181">
    <property type="entry name" value="Acyl_CoA_acyltransferase"/>
</dbReference>
<reference evidence="4 5" key="1">
    <citation type="journal article" date="2023" name="Antonie Van Leeuwenhoek">
        <title>Mesoterricola silvestris gen. nov., sp. nov., Mesoterricola sediminis sp. nov., Geothrix oryzae sp. nov., Geothrix edaphica sp. nov., Geothrix rubra sp. nov., and Geothrix limicola sp. nov., six novel members of Acidobacteriota isolated from soils.</title>
        <authorList>
            <person name="Itoh H."/>
            <person name="Sugisawa Y."/>
            <person name="Mise K."/>
            <person name="Xu Z."/>
            <person name="Kuniyasu M."/>
            <person name="Ushijima N."/>
            <person name="Kawano K."/>
            <person name="Kobayashi E."/>
            <person name="Shiratori Y."/>
            <person name="Masuda Y."/>
            <person name="Senoo K."/>
        </authorList>
    </citation>
    <scope>NUCLEOTIDE SEQUENCE [LARGE SCALE GENOMIC DNA]</scope>
    <source>
        <strain evidence="4 5">Red804</strain>
    </source>
</reference>
<proteinExistence type="predicted"/>
<keyword evidence="5" id="KW-1185">Reference proteome</keyword>
<dbReference type="PANTHER" id="PTHR43877:SF1">
    <property type="entry name" value="ACETYLTRANSFERASE"/>
    <property type="match status" value="1"/>
</dbReference>
<gene>
    <name evidence="4" type="ORF">GETHLI_17180</name>
</gene>
<dbReference type="PROSITE" id="PS51186">
    <property type="entry name" value="GNAT"/>
    <property type="match status" value="1"/>
</dbReference>
<dbReference type="Pfam" id="PF00583">
    <property type="entry name" value="Acetyltransf_1"/>
    <property type="match status" value="1"/>
</dbReference>
<protein>
    <recommendedName>
        <fullName evidence="3">N-acetyltransferase domain-containing protein</fullName>
    </recommendedName>
</protein>
<dbReference type="CDD" id="cd04301">
    <property type="entry name" value="NAT_SF"/>
    <property type="match status" value="1"/>
</dbReference>
<dbReference type="RefSeq" id="WP_285573979.1">
    <property type="nucleotide sequence ID" value="NZ_BSDE01000003.1"/>
</dbReference>
<dbReference type="InterPro" id="IPR000182">
    <property type="entry name" value="GNAT_dom"/>
</dbReference>
<keyword evidence="2" id="KW-0012">Acyltransferase</keyword>
<dbReference type="EMBL" id="BSDE01000003">
    <property type="protein sequence ID" value="GLH73216.1"/>
    <property type="molecule type" value="Genomic_DNA"/>
</dbReference>
<feature type="domain" description="N-acetyltransferase" evidence="3">
    <location>
        <begin position="9"/>
        <end position="169"/>
    </location>
</feature>
<dbReference type="Proteomes" id="UP001165069">
    <property type="component" value="Unassembled WGS sequence"/>
</dbReference>
<keyword evidence="1" id="KW-0808">Transferase</keyword>
<comment type="caution">
    <text evidence="4">The sequence shown here is derived from an EMBL/GenBank/DDBJ whole genome shotgun (WGS) entry which is preliminary data.</text>
</comment>